<dbReference type="EMBL" id="AAHF01000004">
    <property type="protein sequence ID" value="EAL90859.1"/>
    <property type="molecule type" value="Genomic_DNA"/>
</dbReference>
<dbReference type="VEuPathDB" id="FungiDB:Afu1g15280"/>
<comment type="caution">
    <text evidence="3">The sequence shown here is derived from an EMBL/GenBank/DDBJ whole genome shotgun (WGS) entry which is preliminary data.</text>
</comment>
<sequence length="584" mass="65082">MSLYATTLKSANSCLLTDQGCKVTAYDLRPFEVSDTIGESYARLNIQRGDISDEESIRSGIALAVKRFGPINILIANAGITDESHDYPIWELPLETWEKTYSVNVRGTFLTIKHFLRAARTAQQAMGRELENLAIVVTGSETGVFGQEGHAEYASGKAGLQYGLVKSVKNEIVRLNSRARINAVAPGWVDTPMIEGRLDDPKELWAEAQATVCLKKIAKPEDVARTMAFLASHRAAGHITGQCLSVDGGMEGRLLWKESDPSNPKATSLARTQSIPQSLSPPKRNKIRVAVSIDLDAVSGWLGTGHHPDNILADYSAGFFAAKVGVPRLLRMLAKLNLADRCTWFIPGHSAESFPDEVAQVVASGAEIGLHGYAHEGAYQMTPQQERDVLVKCIDIATKLTGKKPVGYRAPLYQLRESTLDLLEEFGFEYDASLTDHDCHPFFAPRRPALQPIDFSQPASTWMHPIPSAGANAREDRRPLVCVPCNWYMEDMTPMQFLPHVPNSHGYTDVRVIENLWRDRFLWIRENEEEPIFPVLMHPDTSGMAHVIGMVERLLGWVKGWGDEVEFCQTREIARWFRERNATE</sequence>
<dbReference type="Pfam" id="PF13561">
    <property type="entry name" value="adh_short_C2"/>
    <property type="match status" value="1"/>
</dbReference>
<dbReference type="InParanoid" id="Q4WRS3"/>
<dbReference type="InterPro" id="IPR036291">
    <property type="entry name" value="NAD(P)-bd_dom_sf"/>
</dbReference>
<organism evidence="3 4">
    <name type="scientific">Aspergillus fumigatus (strain ATCC MYA-4609 / CBS 101355 / FGSC A1100 / Af293)</name>
    <name type="common">Neosartorya fumigata</name>
    <dbReference type="NCBI Taxonomy" id="330879"/>
    <lineage>
        <taxon>Eukaryota</taxon>
        <taxon>Fungi</taxon>
        <taxon>Dikarya</taxon>
        <taxon>Ascomycota</taxon>
        <taxon>Pezizomycotina</taxon>
        <taxon>Eurotiomycetes</taxon>
        <taxon>Eurotiomycetidae</taxon>
        <taxon>Eurotiales</taxon>
        <taxon>Aspergillaceae</taxon>
        <taxon>Aspergillus</taxon>
        <taxon>Aspergillus subgen. Fumigati</taxon>
    </lineage>
</organism>
<evidence type="ECO:0000313" key="3">
    <source>
        <dbReference type="EMBL" id="EAL90859.1"/>
    </source>
</evidence>
<proteinExistence type="predicted"/>
<dbReference type="Gene3D" id="3.40.50.720">
    <property type="entry name" value="NAD(P)-binding Rossmann-like Domain"/>
    <property type="match status" value="1"/>
</dbReference>
<dbReference type="SUPFAM" id="SSF51735">
    <property type="entry name" value="NAD(P)-binding Rossmann-fold domains"/>
    <property type="match status" value="1"/>
</dbReference>
<dbReference type="GO" id="GO:0047936">
    <property type="term" value="F:glucose 1-dehydrogenase [NAD(P)+] activity"/>
    <property type="evidence" value="ECO:0007669"/>
    <property type="project" value="UniProtKB-EC"/>
</dbReference>
<dbReference type="KEGG" id="afm:AFUA_1G15280"/>
<dbReference type="SUPFAM" id="SSF88713">
    <property type="entry name" value="Glycoside hydrolase/deacetylase"/>
    <property type="match status" value="1"/>
</dbReference>
<dbReference type="OrthoDB" id="504708at2759"/>
<dbReference type="CDD" id="cd10938">
    <property type="entry name" value="CE4_HpPgdA_like"/>
    <property type="match status" value="1"/>
</dbReference>
<dbReference type="GeneID" id="3509920"/>
<evidence type="ECO:0000313" key="4">
    <source>
        <dbReference type="Proteomes" id="UP000002530"/>
    </source>
</evidence>
<feature type="compositionally biased region" description="Polar residues" evidence="1">
    <location>
        <begin position="261"/>
        <end position="280"/>
    </location>
</feature>
<dbReference type="HOGENOM" id="CLU_029940_1_4_1"/>
<feature type="domain" description="NodB homology" evidence="2">
    <location>
        <begin position="309"/>
        <end position="438"/>
    </location>
</feature>
<dbReference type="InterPro" id="IPR002509">
    <property type="entry name" value="NODB_dom"/>
</dbReference>
<dbReference type="PROSITE" id="PS51677">
    <property type="entry name" value="NODB"/>
    <property type="match status" value="1"/>
</dbReference>
<dbReference type="Pfam" id="PF01522">
    <property type="entry name" value="Polysacc_deac_1"/>
    <property type="match status" value="1"/>
</dbReference>
<dbReference type="PANTHER" id="PTHR47561:SF2">
    <property type="entry name" value="HYPOTHETICAL POLYSACCHARIDE DEACETYLASE (EUROFUNG)"/>
    <property type="match status" value="1"/>
</dbReference>
<dbReference type="EC" id="1.1.1.47" evidence="3"/>
<dbReference type="AlphaFoldDB" id="Q4WRS3"/>
<dbReference type="PRINTS" id="PR00081">
    <property type="entry name" value="GDHRDH"/>
</dbReference>
<name>Q4WRS3_ASPFU</name>
<evidence type="ECO:0000256" key="1">
    <source>
        <dbReference type="SAM" id="MobiDB-lite"/>
    </source>
</evidence>
<dbReference type="OMA" id="CKVTAHD"/>
<dbReference type="Gene3D" id="3.20.20.370">
    <property type="entry name" value="Glycoside hydrolase/deacetylase"/>
    <property type="match status" value="1"/>
</dbReference>
<dbReference type="InterPro" id="IPR011330">
    <property type="entry name" value="Glyco_hydro/deAcase_b/a-brl"/>
</dbReference>
<dbReference type="STRING" id="330879.Q4WRS3"/>
<dbReference type="PANTHER" id="PTHR47561">
    <property type="entry name" value="POLYSACCHARIDE DEACETYLASE FAMILY PROTEIN (AFU_ORTHOLOGUE AFUA_6G05030)"/>
    <property type="match status" value="1"/>
</dbReference>
<reference evidence="3 4" key="1">
    <citation type="journal article" date="2005" name="Nature">
        <title>Genomic sequence of the pathogenic and allergenic filamentous fungus Aspergillus fumigatus.</title>
        <authorList>
            <person name="Nierman W.C."/>
            <person name="Pain A."/>
            <person name="Anderson M.J."/>
            <person name="Wortman J.R."/>
            <person name="Kim H.S."/>
            <person name="Arroyo J."/>
            <person name="Berriman M."/>
            <person name="Abe K."/>
            <person name="Archer D.B."/>
            <person name="Bermejo C."/>
            <person name="Bennett J."/>
            <person name="Bowyer P."/>
            <person name="Chen D."/>
            <person name="Collins M."/>
            <person name="Coulsen R."/>
            <person name="Davies R."/>
            <person name="Dyer P.S."/>
            <person name="Farman M."/>
            <person name="Fedorova N."/>
            <person name="Fedorova N."/>
            <person name="Feldblyum T.V."/>
            <person name="Fischer R."/>
            <person name="Fosker N."/>
            <person name="Fraser A."/>
            <person name="Garcia J.L."/>
            <person name="Garcia M.J."/>
            <person name="Goble A."/>
            <person name="Goldman G.H."/>
            <person name="Gomi K."/>
            <person name="Griffith-Jones S."/>
            <person name="Gwilliam R."/>
            <person name="Haas B."/>
            <person name="Haas H."/>
            <person name="Harris D."/>
            <person name="Horiuchi H."/>
            <person name="Huang J."/>
            <person name="Humphray S."/>
            <person name="Jimenez J."/>
            <person name="Keller N."/>
            <person name="Khouri H."/>
            <person name="Kitamoto K."/>
            <person name="Kobayashi T."/>
            <person name="Konzack S."/>
            <person name="Kulkarni R."/>
            <person name="Kumagai T."/>
            <person name="Lafon A."/>
            <person name="Latge J.P."/>
            <person name="Li W."/>
            <person name="Lord A."/>
            <person name="Lu C."/>
            <person name="Majoros W.H."/>
            <person name="May G.S."/>
            <person name="Miller B.L."/>
            <person name="Mohamoud Y."/>
            <person name="Molina M."/>
            <person name="Monod M."/>
            <person name="Mouyna I."/>
            <person name="Mulligan S."/>
            <person name="Murphy L."/>
            <person name="O'Neil S."/>
            <person name="Paulsen I."/>
            <person name="Penalva M.A."/>
            <person name="Pertea M."/>
            <person name="Price C."/>
            <person name="Pritchard B.L."/>
            <person name="Quail M.A."/>
            <person name="Rabbinowitsch E."/>
            <person name="Rawlins N."/>
            <person name="Rajandream M.A."/>
            <person name="Reichard U."/>
            <person name="Renauld H."/>
            <person name="Robson G.D."/>
            <person name="Rodriguez de Cordoba S."/>
            <person name="Rodriguez-Pena J.M."/>
            <person name="Ronning C.M."/>
            <person name="Rutter S."/>
            <person name="Salzberg S.L."/>
            <person name="Sanchez M."/>
            <person name="Sanchez-Ferrero J.C."/>
            <person name="Saunders D."/>
            <person name="Seeger K."/>
            <person name="Squares R."/>
            <person name="Squares S."/>
            <person name="Takeuchi M."/>
            <person name="Tekaia F."/>
            <person name="Turner G."/>
            <person name="Vazquez de Aldana C.R."/>
            <person name="Weidman J."/>
            <person name="White O."/>
            <person name="Woodward J."/>
            <person name="Yu J.H."/>
            <person name="Fraser C."/>
            <person name="Galagan J.E."/>
            <person name="Asai K."/>
            <person name="Machida M."/>
            <person name="Hall N."/>
            <person name="Barrell B."/>
            <person name="Denning D.W."/>
        </authorList>
    </citation>
    <scope>NUCLEOTIDE SEQUENCE [LARGE SCALE GENOMIC DNA]</scope>
    <source>
        <strain evidence="3 4">Af293</strain>
    </source>
</reference>
<dbReference type="InterPro" id="IPR037950">
    <property type="entry name" value="PgdA-like"/>
</dbReference>
<dbReference type="Proteomes" id="UP000002530">
    <property type="component" value="Unassembled WGS sequence"/>
</dbReference>
<protein>
    <submittedName>
        <fullName evidence="3">Polysaccharide deacetylase family protein</fullName>
        <ecNumber evidence="3">1.1.1.47</ecNumber>
    </submittedName>
</protein>
<evidence type="ECO:0000259" key="2">
    <source>
        <dbReference type="PROSITE" id="PS51677"/>
    </source>
</evidence>
<dbReference type="CDD" id="cd05233">
    <property type="entry name" value="SDR_c"/>
    <property type="match status" value="1"/>
</dbReference>
<dbReference type="GO" id="GO:0005975">
    <property type="term" value="P:carbohydrate metabolic process"/>
    <property type="evidence" value="ECO:0007669"/>
    <property type="project" value="InterPro"/>
</dbReference>
<keyword evidence="3" id="KW-0560">Oxidoreductase</keyword>
<feature type="region of interest" description="Disordered" evidence="1">
    <location>
        <begin position="258"/>
        <end position="281"/>
    </location>
</feature>
<dbReference type="RefSeq" id="XP_752897.1">
    <property type="nucleotide sequence ID" value="XM_747804.1"/>
</dbReference>
<dbReference type="eggNOG" id="KOG0725">
    <property type="taxonomic scope" value="Eukaryota"/>
</dbReference>
<dbReference type="InterPro" id="IPR002347">
    <property type="entry name" value="SDR_fam"/>
</dbReference>
<accession>Q4WRS3</accession>
<dbReference type="GO" id="GO:0016810">
    <property type="term" value="F:hydrolase activity, acting on carbon-nitrogen (but not peptide) bonds"/>
    <property type="evidence" value="ECO:0007669"/>
    <property type="project" value="InterPro"/>
</dbReference>
<gene>
    <name evidence="3" type="ORF">AFUA_1G15280</name>
</gene>
<keyword evidence="4" id="KW-1185">Reference proteome</keyword>